<evidence type="ECO:0000313" key="2">
    <source>
        <dbReference type="Proteomes" id="UP000649753"/>
    </source>
</evidence>
<reference evidence="1" key="1">
    <citation type="submission" date="2020-10" db="EMBL/GenBank/DDBJ databases">
        <title>Sequencing the genomes of 1000 actinobacteria strains.</title>
        <authorList>
            <person name="Klenk H.-P."/>
        </authorList>
    </citation>
    <scope>NUCLEOTIDE SEQUENCE</scope>
    <source>
        <strain evidence="1">DSM 46832</strain>
    </source>
</reference>
<dbReference type="AlphaFoldDB" id="A0A927MGW3"/>
<protein>
    <submittedName>
        <fullName evidence="1">Uncharacterized protein</fullName>
    </submittedName>
</protein>
<gene>
    <name evidence="1" type="ORF">H4W31_008429</name>
</gene>
<keyword evidence="2" id="KW-1185">Reference proteome</keyword>
<comment type="caution">
    <text evidence="1">The sequence shown here is derived from an EMBL/GenBank/DDBJ whole genome shotgun (WGS) entry which is preliminary data.</text>
</comment>
<evidence type="ECO:0000313" key="1">
    <source>
        <dbReference type="EMBL" id="MBE1492791.1"/>
    </source>
</evidence>
<proteinExistence type="predicted"/>
<sequence>MALFNLFSRGRRLPAARRPAGLDRDERVLDWAKVADGDEIVVVTDRGLWLPGDAARIGWHDIHKAVWSGRDLAVTRADLVEERTDYRVVSDGAVRTYLLVDPGDVPHQVRARVTRSVAYTAHHRLPGGGVRIAARRVRGIDGLTWTVRYDPGTPTGDGAVVEETDALVAAARAGTDPDL</sequence>
<name>A0A927MGW3_9ACTN</name>
<organism evidence="1 2">
    <name type="scientific">Plantactinospora soyae</name>
    <dbReference type="NCBI Taxonomy" id="1544732"/>
    <lineage>
        <taxon>Bacteria</taxon>
        <taxon>Bacillati</taxon>
        <taxon>Actinomycetota</taxon>
        <taxon>Actinomycetes</taxon>
        <taxon>Micromonosporales</taxon>
        <taxon>Micromonosporaceae</taxon>
        <taxon>Plantactinospora</taxon>
    </lineage>
</organism>
<dbReference type="Proteomes" id="UP000649753">
    <property type="component" value="Unassembled WGS sequence"/>
</dbReference>
<dbReference type="EMBL" id="JADBEB010000001">
    <property type="protein sequence ID" value="MBE1492791.1"/>
    <property type="molecule type" value="Genomic_DNA"/>
</dbReference>
<accession>A0A927MGW3</accession>